<accession>A0AAD7CM20</accession>
<keyword evidence="2" id="KW-1185">Reference proteome</keyword>
<sequence>MAAMALWFYYGSATVFHIPSQCQVVGKKEAMCVGISDIEQTCFIPFFHRSSGNRKLSSWSPINTQSGHFFDGGWWKFQVFFRTEIERWLMEFWFSSLVREGTVIRCLPTAQRGAALFIKYRVWRSDVLDEGLFVEYLLKNYSSWVKLFFLTCGRADMMLVTGVDVTTYFTTVMYRSAETALEENHETIVNSGLFIRDIRSHRCKIPSFTQAIRETKALDLLQPIADYIFSHSFDLYALFSDNDIKEMVL</sequence>
<protein>
    <submittedName>
        <fullName evidence="1">Uncharacterized protein</fullName>
    </submittedName>
</protein>
<dbReference type="EMBL" id="JARKIE010000344">
    <property type="protein sequence ID" value="KAJ7652634.1"/>
    <property type="molecule type" value="Genomic_DNA"/>
</dbReference>
<name>A0AAD7CM20_MYCRO</name>
<gene>
    <name evidence="1" type="ORF">B0H17DRAFT_1147316</name>
</gene>
<proteinExistence type="predicted"/>
<evidence type="ECO:0000313" key="1">
    <source>
        <dbReference type="EMBL" id="KAJ7652634.1"/>
    </source>
</evidence>
<evidence type="ECO:0000313" key="2">
    <source>
        <dbReference type="Proteomes" id="UP001221757"/>
    </source>
</evidence>
<organism evidence="1 2">
    <name type="scientific">Mycena rosella</name>
    <name type="common">Pink bonnet</name>
    <name type="synonym">Agaricus rosellus</name>
    <dbReference type="NCBI Taxonomy" id="1033263"/>
    <lineage>
        <taxon>Eukaryota</taxon>
        <taxon>Fungi</taxon>
        <taxon>Dikarya</taxon>
        <taxon>Basidiomycota</taxon>
        <taxon>Agaricomycotina</taxon>
        <taxon>Agaricomycetes</taxon>
        <taxon>Agaricomycetidae</taxon>
        <taxon>Agaricales</taxon>
        <taxon>Marasmiineae</taxon>
        <taxon>Mycenaceae</taxon>
        <taxon>Mycena</taxon>
    </lineage>
</organism>
<reference evidence="1" key="1">
    <citation type="submission" date="2023-03" db="EMBL/GenBank/DDBJ databases">
        <title>Massive genome expansion in bonnet fungi (Mycena s.s.) driven by repeated elements and novel gene families across ecological guilds.</title>
        <authorList>
            <consortium name="Lawrence Berkeley National Laboratory"/>
            <person name="Harder C.B."/>
            <person name="Miyauchi S."/>
            <person name="Viragh M."/>
            <person name="Kuo A."/>
            <person name="Thoen E."/>
            <person name="Andreopoulos B."/>
            <person name="Lu D."/>
            <person name="Skrede I."/>
            <person name="Drula E."/>
            <person name="Henrissat B."/>
            <person name="Morin E."/>
            <person name="Kohler A."/>
            <person name="Barry K."/>
            <person name="LaButti K."/>
            <person name="Morin E."/>
            <person name="Salamov A."/>
            <person name="Lipzen A."/>
            <person name="Mereny Z."/>
            <person name="Hegedus B."/>
            <person name="Baldrian P."/>
            <person name="Stursova M."/>
            <person name="Weitz H."/>
            <person name="Taylor A."/>
            <person name="Grigoriev I.V."/>
            <person name="Nagy L.G."/>
            <person name="Martin F."/>
            <person name="Kauserud H."/>
        </authorList>
    </citation>
    <scope>NUCLEOTIDE SEQUENCE</scope>
    <source>
        <strain evidence="1">CBHHK067</strain>
    </source>
</reference>
<comment type="caution">
    <text evidence="1">The sequence shown here is derived from an EMBL/GenBank/DDBJ whole genome shotgun (WGS) entry which is preliminary data.</text>
</comment>
<dbReference type="Proteomes" id="UP001221757">
    <property type="component" value="Unassembled WGS sequence"/>
</dbReference>
<dbReference type="AlphaFoldDB" id="A0AAD7CM20"/>